<sequence>MAWPRSGGLRACFASLLTFLQRKRKRRNARNGRRFALVVDRAPSGPPSVPGRPGRDQARRQGLVRGGRLHRGRMPGAAGVARQRGASARLRHREGRPRRQPAAALSPHLAGVHGQEAARRRREPHLRFRPRLPQPREGGAAFLRVHAARMVPGERALRATDGRRGGADAARRHDARPRPLRLARPHRRSLRRTGKAHRRRGLCPLRRHRSARNAHRRSRRARPRRPRGAGRDARLPRRRRRQLDRHLFPRPRREHRAQPRHGQADHLLRIPGLRGRPLPPGHRRSAPCRALRALCLRRRARQRLRRADRPGRAAPPLHRGDGHQGAHLRRALPARRGLPRRPRPHARGLRHRAGLRAAGGAGQRRPLHRGRSLGPGLDISRSYEDKMSDIVKSSLIIGVAIFLHGLLTGGSISSSDGFTSVKLSSFGTVSLCNYGQGCKNY</sequence>
<organism evidence="2">
    <name type="scientific">uncultured Pleomorphomonas sp</name>
    <dbReference type="NCBI Taxonomy" id="442121"/>
    <lineage>
        <taxon>Bacteria</taxon>
        <taxon>Pseudomonadati</taxon>
        <taxon>Pseudomonadota</taxon>
        <taxon>Alphaproteobacteria</taxon>
        <taxon>Hyphomicrobiales</taxon>
        <taxon>Pleomorphomonadaceae</taxon>
        <taxon>Pleomorphomonas</taxon>
        <taxon>environmental samples</taxon>
    </lineage>
</organism>
<proteinExistence type="predicted"/>
<dbReference type="AlphaFoldDB" id="A0A212L3A5"/>
<feature type="compositionally biased region" description="Basic residues" evidence="1">
    <location>
        <begin position="173"/>
        <end position="228"/>
    </location>
</feature>
<gene>
    <name evidence="2" type="ORF">KL86PLE_100444</name>
</gene>
<feature type="region of interest" description="Disordered" evidence="1">
    <location>
        <begin position="154"/>
        <end position="285"/>
    </location>
</feature>
<reference evidence="2" key="1">
    <citation type="submission" date="2016-08" db="EMBL/GenBank/DDBJ databases">
        <authorList>
            <person name="Seilhamer J.J."/>
        </authorList>
    </citation>
    <scope>NUCLEOTIDE SEQUENCE</scope>
    <source>
        <strain evidence="2">86</strain>
    </source>
</reference>
<name>A0A212L3A5_9HYPH</name>
<evidence type="ECO:0000313" key="2">
    <source>
        <dbReference type="EMBL" id="SCM72052.1"/>
    </source>
</evidence>
<feature type="region of interest" description="Disordered" evidence="1">
    <location>
        <begin position="302"/>
        <end position="378"/>
    </location>
</feature>
<evidence type="ECO:0000256" key="1">
    <source>
        <dbReference type="SAM" id="MobiDB-lite"/>
    </source>
</evidence>
<feature type="compositionally biased region" description="Basic residues" evidence="1">
    <location>
        <begin position="89"/>
        <end position="99"/>
    </location>
</feature>
<feature type="compositionally biased region" description="Basic residues" evidence="1">
    <location>
        <begin position="236"/>
        <end position="259"/>
    </location>
</feature>
<feature type="region of interest" description="Disordered" evidence="1">
    <location>
        <begin position="40"/>
        <end position="122"/>
    </location>
</feature>
<accession>A0A212L3A5</accession>
<feature type="compositionally biased region" description="Basic and acidic residues" evidence="1">
    <location>
        <begin position="155"/>
        <end position="172"/>
    </location>
</feature>
<feature type="compositionally biased region" description="Basic residues" evidence="1">
    <location>
        <begin position="326"/>
        <end position="354"/>
    </location>
</feature>
<protein>
    <submittedName>
        <fullName evidence="2">Putative Uncharacterized 50.6 kDa protein in the 5'region of gyrA and gyrB</fullName>
    </submittedName>
</protein>
<dbReference type="EMBL" id="FMJD01000002">
    <property type="protein sequence ID" value="SCM72052.1"/>
    <property type="molecule type" value="Genomic_DNA"/>
</dbReference>